<feature type="transmembrane region" description="Helical" evidence="10">
    <location>
        <begin position="6"/>
        <end position="24"/>
    </location>
</feature>
<dbReference type="GO" id="GO:0065002">
    <property type="term" value="P:intracellular protein transmembrane transport"/>
    <property type="evidence" value="ECO:0007669"/>
    <property type="project" value="TreeGrafter"/>
</dbReference>
<evidence type="ECO:0000256" key="8">
    <source>
        <dbReference type="ARBA" id="ARBA00023010"/>
    </source>
</evidence>
<evidence type="ECO:0000256" key="10">
    <source>
        <dbReference type="RuleBase" id="RU365087"/>
    </source>
</evidence>
<evidence type="ECO:0000313" key="11">
    <source>
        <dbReference type="EMBL" id="QDU86259.1"/>
    </source>
</evidence>
<keyword evidence="3 10" id="KW-0813">Transport</keyword>
<protein>
    <recommendedName>
        <fullName evidence="10">Protein-export membrane protein SecG</fullName>
    </recommendedName>
</protein>
<keyword evidence="6 10" id="KW-0653">Protein transport</keyword>
<keyword evidence="8 10" id="KW-0811">Translocation</keyword>
<dbReference type="PANTHER" id="PTHR34182">
    <property type="entry name" value="PROTEIN-EXPORT MEMBRANE PROTEIN SECG"/>
    <property type="match status" value="1"/>
</dbReference>
<name>A0A518D481_9BACT</name>
<dbReference type="Proteomes" id="UP000319342">
    <property type="component" value="Chromosome"/>
</dbReference>
<feature type="transmembrane region" description="Helical" evidence="10">
    <location>
        <begin position="54"/>
        <end position="73"/>
    </location>
</feature>
<evidence type="ECO:0000256" key="3">
    <source>
        <dbReference type="ARBA" id="ARBA00022448"/>
    </source>
</evidence>
<evidence type="ECO:0000256" key="1">
    <source>
        <dbReference type="ARBA" id="ARBA00004651"/>
    </source>
</evidence>
<evidence type="ECO:0000256" key="6">
    <source>
        <dbReference type="ARBA" id="ARBA00022927"/>
    </source>
</evidence>
<reference evidence="11 12" key="1">
    <citation type="submission" date="2019-02" db="EMBL/GenBank/DDBJ databases">
        <title>Deep-cultivation of Planctomycetes and their phenomic and genomic characterization uncovers novel biology.</title>
        <authorList>
            <person name="Wiegand S."/>
            <person name="Jogler M."/>
            <person name="Boedeker C."/>
            <person name="Pinto D."/>
            <person name="Vollmers J."/>
            <person name="Rivas-Marin E."/>
            <person name="Kohn T."/>
            <person name="Peeters S.H."/>
            <person name="Heuer A."/>
            <person name="Rast P."/>
            <person name="Oberbeckmann S."/>
            <person name="Bunk B."/>
            <person name="Jeske O."/>
            <person name="Meyerdierks A."/>
            <person name="Storesund J.E."/>
            <person name="Kallscheuer N."/>
            <person name="Luecker S."/>
            <person name="Lage O.M."/>
            <person name="Pohl T."/>
            <person name="Merkel B.J."/>
            <person name="Hornburger P."/>
            <person name="Mueller R.-W."/>
            <person name="Bruemmer F."/>
            <person name="Labrenz M."/>
            <person name="Spormann A.M."/>
            <person name="Op den Camp H."/>
            <person name="Overmann J."/>
            <person name="Amann R."/>
            <person name="Jetten M.S.M."/>
            <person name="Mascher T."/>
            <person name="Medema M.H."/>
            <person name="Devos D.P."/>
            <person name="Kaster A.-K."/>
            <person name="Ovreas L."/>
            <person name="Rohde M."/>
            <person name="Galperin M.Y."/>
            <person name="Jogler C."/>
        </authorList>
    </citation>
    <scope>NUCLEOTIDE SEQUENCE [LARGE SCALE GENOMIC DNA]</scope>
    <source>
        <strain evidence="11 12">Pla163</strain>
    </source>
</reference>
<evidence type="ECO:0000256" key="9">
    <source>
        <dbReference type="ARBA" id="ARBA00023136"/>
    </source>
</evidence>
<comment type="similarity">
    <text evidence="2 10">Belongs to the SecG family.</text>
</comment>
<dbReference type="GO" id="GO:0005886">
    <property type="term" value="C:plasma membrane"/>
    <property type="evidence" value="ECO:0007669"/>
    <property type="project" value="UniProtKB-SubCell"/>
</dbReference>
<comment type="subcellular location">
    <subcellularLocation>
        <location evidence="1 10">Cell membrane</location>
        <topology evidence="1 10">Multi-pass membrane protein</topology>
    </subcellularLocation>
</comment>
<gene>
    <name evidence="11" type="ORF">Pla163_34100</name>
</gene>
<dbReference type="GO" id="GO:0043952">
    <property type="term" value="P:protein transport by the Sec complex"/>
    <property type="evidence" value="ECO:0007669"/>
    <property type="project" value="TreeGrafter"/>
</dbReference>
<evidence type="ECO:0000256" key="7">
    <source>
        <dbReference type="ARBA" id="ARBA00022989"/>
    </source>
</evidence>
<keyword evidence="9 10" id="KW-0472">Membrane</keyword>
<dbReference type="RefSeq" id="WP_145191157.1">
    <property type="nucleotide sequence ID" value="NZ_CP036290.1"/>
</dbReference>
<evidence type="ECO:0000313" key="12">
    <source>
        <dbReference type="Proteomes" id="UP000319342"/>
    </source>
</evidence>
<proteinExistence type="inferred from homology"/>
<dbReference type="GO" id="GO:0009306">
    <property type="term" value="P:protein secretion"/>
    <property type="evidence" value="ECO:0007669"/>
    <property type="project" value="UniProtKB-UniRule"/>
</dbReference>
<dbReference type="Pfam" id="PF03840">
    <property type="entry name" value="SecG"/>
    <property type="match status" value="1"/>
</dbReference>
<comment type="function">
    <text evidence="10">Involved in protein export. Participates in an early event of protein translocation.</text>
</comment>
<dbReference type="GO" id="GO:0015450">
    <property type="term" value="F:protein-transporting ATPase activity"/>
    <property type="evidence" value="ECO:0007669"/>
    <property type="project" value="UniProtKB-UniRule"/>
</dbReference>
<dbReference type="InterPro" id="IPR004692">
    <property type="entry name" value="SecG"/>
</dbReference>
<evidence type="ECO:0000256" key="5">
    <source>
        <dbReference type="ARBA" id="ARBA00022692"/>
    </source>
</evidence>
<keyword evidence="7 10" id="KW-1133">Transmembrane helix</keyword>
<keyword evidence="5 10" id="KW-0812">Transmembrane</keyword>
<evidence type="ECO:0000256" key="2">
    <source>
        <dbReference type="ARBA" id="ARBA00008445"/>
    </source>
</evidence>
<dbReference type="NCBIfam" id="TIGR00810">
    <property type="entry name" value="secG"/>
    <property type="match status" value="1"/>
</dbReference>
<keyword evidence="12" id="KW-1185">Reference proteome</keyword>
<organism evidence="11 12">
    <name type="scientific">Rohdeia mirabilis</name>
    <dbReference type="NCBI Taxonomy" id="2528008"/>
    <lineage>
        <taxon>Bacteria</taxon>
        <taxon>Pseudomonadati</taxon>
        <taxon>Planctomycetota</taxon>
        <taxon>Planctomycetia</taxon>
        <taxon>Planctomycetia incertae sedis</taxon>
        <taxon>Rohdeia</taxon>
    </lineage>
</organism>
<evidence type="ECO:0000256" key="4">
    <source>
        <dbReference type="ARBA" id="ARBA00022475"/>
    </source>
</evidence>
<dbReference type="PANTHER" id="PTHR34182:SF1">
    <property type="entry name" value="PROTEIN-EXPORT MEMBRANE PROTEIN SECG"/>
    <property type="match status" value="1"/>
</dbReference>
<dbReference type="AlphaFoldDB" id="A0A518D481"/>
<keyword evidence="4 10" id="KW-1003">Cell membrane</keyword>
<dbReference type="EMBL" id="CP036290">
    <property type="protein sequence ID" value="QDU86259.1"/>
    <property type="molecule type" value="Genomic_DNA"/>
</dbReference>
<accession>A0A518D481</accession>
<sequence length="102" mass="10212">MFLETILYLVFALSSLLLIVVILVQEGRGGGLGDAFGGAGQQTFGVGARGITRFTAAVALVFMGSALTIVLLAKSSSGSVIGDGVDTVEPVGEQPAGGTPVE</sequence>
<dbReference type="PRINTS" id="PR01651">
    <property type="entry name" value="SECGEXPORT"/>
</dbReference>